<dbReference type="Gene3D" id="1.10.287.70">
    <property type="match status" value="1"/>
</dbReference>
<keyword evidence="8" id="KW-0325">Glycoprotein</keyword>
<keyword evidence="3 10" id="KW-0812">Transmembrane</keyword>
<dbReference type="PANTHER" id="PTHR18966">
    <property type="entry name" value="IONOTROPIC GLUTAMATE RECEPTOR"/>
    <property type="match status" value="1"/>
</dbReference>
<dbReference type="SMART" id="SM00079">
    <property type="entry name" value="PBPe"/>
    <property type="match status" value="1"/>
</dbReference>
<evidence type="ECO:0000259" key="12">
    <source>
        <dbReference type="SMART" id="SM00062"/>
    </source>
</evidence>
<dbReference type="Gene3D" id="3.40.190.10">
    <property type="entry name" value="Periplasmic binding protein-like II"/>
    <property type="match status" value="3"/>
</dbReference>
<feature type="transmembrane region" description="Helical" evidence="10">
    <location>
        <begin position="148"/>
        <end position="169"/>
    </location>
</feature>
<comment type="subcellular location">
    <subcellularLocation>
        <location evidence="1">Membrane</location>
        <topology evidence="1">Multi-pass membrane protein</topology>
    </subcellularLocation>
</comment>
<keyword evidence="11" id="KW-0732">Signal</keyword>
<evidence type="ECO:0000256" key="4">
    <source>
        <dbReference type="ARBA" id="ARBA00022989"/>
    </source>
</evidence>
<dbReference type="Pfam" id="PF00060">
    <property type="entry name" value="Lig_chan"/>
    <property type="match status" value="1"/>
</dbReference>
<keyword evidence="5" id="KW-0406">Ion transport</keyword>
<keyword evidence="6 10" id="KW-0472">Membrane</keyword>
<dbReference type="SMART" id="SM00062">
    <property type="entry name" value="PBPb"/>
    <property type="match status" value="1"/>
</dbReference>
<sequence length="368" mass="40681">MGVGRTSRFVRYLVVLCQALAVLCFVASPEQARAADPPLKVYVKPIEPFMFQEGGKSVGFSVDLWDRVAKETGITYELQWVRSVGDQIDALKNKQADAAIAAISITAEREAVVDFSQPFYESGLGILVGTTHQSSVRSLVKSVFTLDFLKLIGALVVLLVVTAHLLWFFERNRNPDQFPRPYLAGVWESAWWAISTILSGGCDAKGPIVIGGRIVGAFWMLASIVLVSYFTASITTVMTVNQLTSDINGPGDLPGQIVGTVKGTTGEKYLTAHRVSVRAFDRIEEAYFALEKKQIKAVVYDAPVLLYHVKQSKSDQLKVVGRLFEKQNYGIALQQGSKYRKPINEALLKLRESGYMDELSTKWFGPSE</sequence>
<evidence type="ECO:0000256" key="6">
    <source>
        <dbReference type="ARBA" id="ARBA00023136"/>
    </source>
</evidence>
<evidence type="ECO:0000256" key="7">
    <source>
        <dbReference type="ARBA" id="ARBA00023170"/>
    </source>
</evidence>
<dbReference type="InterPro" id="IPR001320">
    <property type="entry name" value="Iontro_rcpt_C"/>
</dbReference>
<feature type="signal peptide" evidence="11">
    <location>
        <begin position="1"/>
        <end position="34"/>
    </location>
</feature>
<dbReference type="EMBL" id="CP089984">
    <property type="protein sequence ID" value="WXB14072.1"/>
    <property type="molecule type" value="Genomic_DNA"/>
</dbReference>
<evidence type="ECO:0000313" key="14">
    <source>
        <dbReference type="EMBL" id="WXB14072.1"/>
    </source>
</evidence>
<evidence type="ECO:0000259" key="13">
    <source>
        <dbReference type="SMART" id="SM00079"/>
    </source>
</evidence>
<evidence type="ECO:0000313" key="15">
    <source>
        <dbReference type="Proteomes" id="UP001370348"/>
    </source>
</evidence>
<feature type="chain" id="PRO_5045388689" evidence="11">
    <location>
        <begin position="35"/>
        <end position="368"/>
    </location>
</feature>
<protein>
    <submittedName>
        <fullName evidence="14">Transporter substrate-binding domain-containing protein</fullName>
    </submittedName>
</protein>
<keyword evidence="2" id="KW-0813">Transport</keyword>
<proteinExistence type="predicted"/>
<evidence type="ECO:0000256" key="9">
    <source>
        <dbReference type="ARBA" id="ARBA00023303"/>
    </source>
</evidence>
<feature type="domain" description="Ionotropic glutamate receptor C-terminal" evidence="13">
    <location>
        <begin position="38"/>
        <end position="366"/>
    </location>
</feature>
<dbReference type="SUPFAM" id="SSF81324">
    <property type="entry name" value="Voltage-gated potassium channels"/>
    <property type="match status" value="1"/>
</dbReference>
<evidence type="ECO:0000256" key="8">
    <source>
        <dbReference type="ARBA" id="ARBA00023180"/>
    </source>
</evidence>
<feature type="transmembrane region" description="Helical" evidence="10">
    <location>
        <begin position="210"/>
        <end position="232"/>
    </location>
</feature>
<dbReference type="InterPro" id="IPR001638">
    <property type="entry name" value="Solute-binding_3/MltF_N"/>
</dbReference>
<evidence type="ECO:0000256" key="2">
    <source>
        <dbReference type="ARBA" id="ARBA00022448"/>
    </source>
</evidence>
<accession>A0ABZ2LTI0</accession>
<evidence type="ECO:0000256" key="10">
    <source>
        <dbReference type="SAM" id="Phobius"/>
    </source>
</evidence>
<organism evidence="14 15">
    <name type="scientific">Pendulispora albinea</name>
    <dbReference type="NCBI Taxonomy" id="2741071"/>
    <lineage>
        <taxon>Bacteria</taxon>
        <taxon>Pseudomonadati</taxon>
        <taxon>Myxococcota</taxon>
        <taxon>Myxococcia</taxon>
        <taxon>Myxococcales</taxon>
        <taxon>Sorangiineae</taxon>
        <taxon>Pendulisporaceae</taxon>
        <taxon>Pendulispora</taxon>
    </lineage>
</organism>
<keyword evidence="15" id="KW-1185">Reference proteome</keyword>
<evidence type="ECO:0000256" key="5">
    <source>
        <dbReference type="ARBA" id="ARBA00023065"/>
    </source>
</evidence>
<dbReference type="InterPro" id="IPR015683">
    <property type="entry name" value="Ionotropic_Glu_rcpt"/>
</dbReference>
<dbReference type="SUPFAM" id="SSF53850">
    <property type="entry name" value="Periplasmic binding protein-like II"/>
    <property type="match status" value="1"/>
</dbReference>
<gene>
    <name evidence="14" type="ORF">LZC94_40365</name>
</gene>
<dbReference type="Proteomes" id="UP001370348">
    <property type="component" value="Chromosome"/>
</dbReference>
<dbReference type="Pfam" id="PF00497">
    <property type="entry name" value="SBP_bac_3"/>
    <property type="match status" value="1"/>
</dbReference>
<evidence type="ECO:0000256" key="3">
    <source>
        <dbReference type="ARBA" id="ARBA00022692"/>
    </source>
</evidence>
<evidence type="ECO:0000256" key="11">
    <source>
        <dbReference type="SAM" id="SignalP"/>
    </source>
</evidence>
<feature type="domain" description="Solute-binding protein family 3/N-terminal" evidence="12">
    <location>
        <begin position="38"/>
        <end position="367"/>
    </location>
</feature>
<keyword evidence="4 10" id="KW-1133">Transmembrane helix</keyword>
<keyword evidence="9" id="KW-0407">Ion channel</keyword>
<reference evidence="14 15" key="1">
    <citation type="submission" date="2021-12" db="EMBL/GenBank/DDBJ databases">
        <title>Discovery of the Pendulisporaceae a myxobacterial family with distinct sporulation behavior and unique specialized metabolism.</title>
        <authorList>
            <person name="Garcia R."/>
            <person name="Popoff A."/>
            <person name="Bader C.D."/>
            <person name="Loehr J."/>
            <person name="Walesch S."/>
            <person name="Walt C."/>
            <person name="Boldt J."/>
            <person name="Bunk B."/>
            <person name="Haeckl F.J.F.P.J."/>
            <person name="Gunesch A.P."/>
            <person name="Birkelbach J."/>
            <person name="Nuebel U."/>
            <person name="Pietschmann T."/>
            <person name="Bach T."/>
            <person name="Mueller R."/>
        </authorList>
    </citation>
    <scope>NUCLEOTIDE SEQUENCE [LARGE SCALE GENOMIC DNA]</scope>
    <source>
        <strain evidence="14 15">MSr11954</strain>
    </source>
</reference>
<name>A0ABZ2LTI0_9BACT</name>
<dbReference type="RefSeq" id="WP_394823690.1">
    <property type="nucleotide sequence ID" value="NZ_CP089984.1"/>
</dbReference>
<evidence type="ECO:0000256" key="1">
    <source>
        <dbReference type="ARBA" id="ARBA00004141"/>
    </source>
</evidence>
<keyword evidence="7" id="KW-0675">Receptor</keyword>